<sequence length="191" mass="20503">MDRRLAGSGGPACRAALTLLLLCLLAACGSPAPVDEKAFNDTDVMFLQMGLGHITEGDRVAEIAEGRATNPEIRAVATELRGQWRTERDTMAGWLGQWQRPLAADPSAGLHAGHGDLHSLREEDFEGLVRFEGAEFDRAAVALLLGNLHNAMETIRMEAGGGSYPQAVDLAERMTESRQGQIQRLLALAAG</sequence>
<comment type="caution">
    <text evidence="3">The sequence shown here is derived from an EMBL/GenBank/DDBJ whole genome shotgun (WGS) entry which is preliminary data.</text>
</comment>
<organism evidence="3 4">
    <name type="scientific">Actinoplanes sichuanensis</name>
    <dbReference type="NCBI Taxonomy" id="512349"/>
    <lineage>
        <taxon>Bacteria</taxon>
        <taxon>Bacillati</taxon>
        <taxon>Actinomycetota</taxon>
        <taxon>Actinomycetes</taxon>
        <taxon>Micromonosporales</taxon>
        <taxon>Micromonosporaceae</taxon>
        <taxon>Actinoplanes</taxon>
    </lineage>
</organism>
<accession>A0ABW4AH30</accession>
<reference evidence="4" key="1">
    <citation type="journal article" date="2019" name="Int. J. Syst. Evol. Microbiol.">
        <title>The Global Catalogue of Microorganisms (GCM) 10K type strain sequencing project: providing services to taxonomists for standard genome sequencing and annotation.</title>
        <authorList>
            <consortium name="The Broad Institute Genomics Platform"/>
            <consortium name="The Broad Institute Genome Sequencing Center for Infectious Disease"/>
            <person name="Wu L."/>
            <person name="Ma J."/>
        </authorList>
    </citation>
    <scope>NUCLEOTIDE SEQUENCE [LARGE SCALE GENOMIC DNA]</scope>
    <source>
        <strain evidence="4">CCM 7526</strain>
    </source>
</reference>
<dbReference type="Gene3D" id="1.20.1260.10">
    <property type="match status" value="1"/>
</dbReference>
<feature type="domain" description="DUF305" evidence="2">
    <location>
        <begin position="43"/>
        <end position="187"/>
    </location>
</feature>
<evidence type="ECO:0000313" key="4">
    <source>
        <dbReference type="Proteomes" id="UP001597183"/>
    </source>
</evidence>
<proteinExistence type="predicted"/>
<name>A0ABW4AH30_9ACTN</name>
<evidence type="ECO:0000256" key="1">
    <source>
        <dbReference type="SAM" id="SignalP"/>
    </source>
</evidence>
<feature type="chain" id="PRO_5045261310" evidence="1">
    <location>
        <begin position="33"/>
        <end position="191"/>
    </location>
</feature>
<gene>
    <name evidence="3" type="ORF">ACFQ5G_29750</name>
</gene>
<evidence type="ECO:0000259" key="2">
    <source>
        <dbReference type="Pfam" id="PF03713"/>
    </source>
</evidence>
<dbReference type="Pfam" id="PF03713">
    <property type="entry name" value="DUF305"/>
    <property type="match status" value="1"/>
</dbReference>
<dbReference type="InterPro" id="IPR012347">
    <property type="entry name" value="Ferritin-like"/>
</dbReference>
<protein>
    <submittedName>
        <fullName evidence="3">DUF305 domain-containing protein</fullName>
    </submittedName>
</protein>
<dbReference type="EMBL" id="JBHTMK010000040">
    <property type="protein sequence ID" value="MFD1369543.1"/>
    <property type="molecule type" value="Genomic_DNA"/>
</dbReference>
<dbReference type="InterPro" id="IPR005183">
    <property type="entry name" value="DUF305_CopM-like"/>
</dbReference>
<dbReference type="RefSeq" id="WP_317792289.1">
    <property type="nucleotide sequence ID" value="NZ_AP028461.1"/>
</dbReference>
<feature type="signal peptide" evidence="1">
    <location>
        <begin position="1"/>
        <end position="32"/>
    </location>
</feature>
<dbReference type="Proteomes" id="UP001597183">
    <property type="component" value="Unassembled WGS sequence"/>
</dbReference>
<evidence type="ECO:0000313" key="3">
    <source>
        <dbReference type="EMBL" id="MFD1369543.1"/>
    </source>
</evidence>
<keyword evidence="4" id="KW-1185">Reference proteome</keyword>
<keyword evidence="1" id="KW-0732">Signal</keyword>
<dbReference type="PROSITE" id="PS51257">
    <property type="entry name" value="PROKAR_LIPOPROTEIN"/>
    <property type="match status" value="1"/>
</dbReference>